<feature type="transmembrane region" description="Helical" evidence="1">
    <location>
        <begin position="252"/>
        <end position="274"/>
    </location>
</feature>
<protein>
    <recommendedName>
        <fullName evidence="3">Integral membrane protein</fullName>
    </recommendedName>
</protein>
<dbReference type="EMBL" id="CP159510">
    <property type="protein sequence ID" value="XCJ17298.1"/>
    <property type="molecule type" value="Genomic_DNA"/>
</dbReference>
<keyword evidence="1" id="KW-0812">Transmembrane</keyword>
<proteinExistence type="predicted"/>
<evidence type="ECO:0000313" key="2">
    <source>
        <dbReference type="EMBL" id="XCJ17298.1"/>
    </source>
</evidence>
<name>A0AAU8IGZ9_9BACL</name>
<organism evidence="2">
    <name type="scientific">Sporolactobacillus sp. Y61</name>
    <dbReference type="NCBI Taxonomy" id="3160863"/>
    <lineage>
        <taxon>Bacteria</taxon>
        <taxon>Bacillati</taxon>
        <taxon>Bacillota</taxon>
        <taxon>Bacilli</taxon>
        <taxon>Bacillales</taxon>
        <taxon>Sporolactobacillaceae</taxon>
        <taxon>Sporolactobacillus</taxon>
    </lineage>
</organism>
<dbReference type="RefSeq" id="WP_353948571.1">
    <property type="nucleotide sequence ID" value="NZ_CP159510.1"/>
</dbReference>
<feature type="transmembrane region" description="Helical" evidence="1">
    <location>
        <begin position="115"/>
        <end position="137"/>
    </location>
</feature>
<keyword evidence="1" id="KW-1133">Transmembrane helix</keyword>
<feature type="transmembrane region" description="Helical" evidence="1">
    <location>
        <begin position="211"/>
        <end position="232"/>
    </location>
</feature>
<dbReference type="AlphaFoldDB" id="A0AAU8IGZ9"/>
<evidence type="ECO:0000256" key="1">
    <source>
        <dbReference type="SAM" id="Phobius"/>
    </source>
</evidence>
<evidence type="ECO:0008006" key="3">
    <source>
        <dbReference type="Google" id="ProtNLM"/>
    </source>
</evidence>
<gene>
    <name evidence="2" type="ORF">ABNN70_01830</name>
</gene>
<keyword evidence="1" id="KW-0472">Membrane</keyword>
<accession>A0AAU8IGZ9</accession>
<feature type="transmembrane region" description="Helical" evidence="1">
    <location>
        <begin position="6"/>
        <end position="38"/>
    </location>
</feature>
<sequence>MFISGFIVLALSILWESLVAFISLTGGLVCGGFILGYLERWSNTLMIHSLGMKGIYMTAWLGTPIHEISHAVLCLLFGHKVTAVRLLQPASPDGTIGYVHHAYNPDSLYQRMGNLFIGLAPLFGGGLAILLFIRVLVPDSFEQIFRLITMDHSVFLVAEKESWLRLGQAVLAVIRGLFSMEHLTNPGFWIFVILALCIASHMSLSREDIRGAAGGAGALLLLFVVANTLSVILDPLLHDRMMDGIGRFNFCYLILMSLAVLFSFIKCFISLCIYRISSGKQREGIL</sequence>
<reference evidence="2" key="1">
    <citation type="submission" date="2024-06" db="EMBL/GenBank/DDBJ databases">
        <authorList>
            <person name="Fan A."/>
            <person name="Zhang F.Y."/>
            <person name="Zhang L."/>
        </authorList>
    </citation>
    <scope>NUCLEOTIDE SEQUENCE</scope>
    <source>
        <strain evidence="2">Y61</strain>
    </source>
</reference>
<feature type="transmembrane region" description="Helical" evidence="1">
    <location>
        <begin position="187"/>
        <end position="204"/>
    </location>
</feature>